<accession>A0A174INF4</accession>
<keyword evidence="1" id="KW-1133">Transmembrane helix</keyword>
<dbReference type="Proteomes" id="UP000095606">
    <property type="component" value="Unassembled WGS sequence"/>
</dbReference>
<sequence>MLLNNKGSQRPQFCGSLHNIIRNLKGYTENPATLFMWAEISVALIIFFDLIQTMFGSAFHLQAIRRNTIIPVFKIRVQTVFKP</sequence>
<organism evidence="2 3">
    <name type="scientific">Bacteroides faecis</name>
    <dbReference type="NCBI Taxonomy" id="674529"/>
    <lineage>
        <taxon>Bacteria</taxon>
        <taxon>Pseudomonadati</taxon>
        <taxon>Bacteroidota</taxon>
        <taxon>Bacteroidia</taxon>
        <taxon>Bacteroidales</taxon>
        <taxon>Bacteroidaceae</taxon>
        <taxon>Bacteroides</taxon>
    </lineage>
</organism>
<keyword evidence="1" id="KW-0812">Transmembrane</keyword>
<gene>
    <name evidence="2" type="ORF">ERS852461_01332</name>
</gene>
<dbReference type="EMBL" id="CZAE01000004">
    <property type="protein sequence ID" value="CUO86848.1"/>
    <property type="molecule type" value="Genomic_DNA"/>
</dbReference>
<keyword evidence="1" id="KW-0472">Membrane</keyword>
<reference evidence="2 3" key="1">
    <citation type="submission" date="2015-09" db="EMBL/GenBank/DDBJ databases">
        <authorList>
            <consortium name="Pathogen Informatics"/>
        </authorList>
    </citation>
    <scope>NUCLEOTIDE SEQUENCE [LARGE SCALE GENOMIC DNA]</scope>
    <source>
        <strain evidence="2 3">2789STDY5834846</strain>
    </source>
</reference>
<feature type="transmembrane region" description="Helical" evidence="1">
    <location>
        <begin position="34"/>
        <end position="56"/>
    </location>
</feature>
<proteinExistence type="predicted"/>
<evidence type="ECO:0000256" key="1">
    <source>
        <dbReference type="SAM" id="Phobius"/>
    </source>
</evidence>
<evidence type="ECO:0000313" key="3">
    <source>
        <dbReference type="Proteomes" id="UP000095606"/>
    </source>
</evidence>
<name>A0A174INF4_9BACE</name>
<evidence type="ECO:0000313" key="2">
    <source>
        <dbReference type="EMBL" id="CUO86848.1"/>
    </source>
</evidence>
<dbReference type="AlphaFoldDB" id="A0A174INF4"/>
<protein>
    <submittedName>
        <fullName evidence="2">Uncharacterized protein</fullName>
    </submittedName>
</protein>